<dbReference type="Gene3D" id="3.40.50.2000">
    <property type="entry name" value="Glycogen Phosphorylase B"/>
    <property type="match status" value="2"/>
</dbReference>
<keyword evidence="4" id="KW-1185">Reference proteome</keyword>
<dbReference type="Pfam" id="PF13439">
    <property type="entry name" value="Glyco_transf_4"/>
    <property type="match status" value="1"/>
</dbReference>
<evidence type="ECO:0000259" key="1">
    <source>
        <dbReference type="Pfam" id="PF00534"/>
    </source>
</evidence>
<organism evidence="3 4">
    <name type="scientific">Flavobacterium cheonhonense</name>
    <dbReference type="NCBI Taxonomy" id="706185"/>
    <lineage>
        <taxon>Bacteria</taxon>
        <taxon>Pseudomonadati</taxon>
        <taxon>Bacteroidota</taxon>
        <taxon>Flavobacteriia</taxon>
        <taxon>Flavobacteriales</taxon>
        <taxon>Flavobacteriaceae</taxon>
        <taxon>Flavobacterium</taxon>
    </lineage>
</organism>
<evidence type="ECO:0000259" key="2">
    <source>
        <dbReference type="Pfam" id="PF13439"/>
    </source>
</evidence>
<dbReference type="PANTHER" id="PTHR12526">
    <property type="entry name" value="GLYCOSYLTRANSFERASE"/>
    <property type="match status" value="1"/>
</dbReference>
<evidence type="ECO:0000313" key="4">
    <source>
        <dbReference type="Proteomes" id="UP001500968"/>
    </source>
</evidence>
<feature type="domain" description="Glycosyl transferase family 1" evidence="1">
    <location>
        <begin position="184"/>
        <end position="340"/>
    </location>
</feature>
<feature type="domain" description="Glycosyltransferase subfamily 4-like N-terminal" evidence="2">
    <location>
        <begin position="16"/>
        <end position="170"/>
    </location>
</feature>
<dbReference type="InterPro" id="IPR001296">
    <property type="entry name" value="Glyco_trans_1"/>
</dbReference>
<dbReference type="Pfam" id="PF00534">
    <property type="entry name" value="Glycos_transf_1"/>
    <property type="match status" value="1"/>
</dbReference>
<dbReference type="InterPro" id="IPR028098">
    <property type="entry name" value="Glyco_trans_4-like_N"/>
</dbReference>
<dbReference type="Proteomes" id="UP001500968">
    <property type="component" value="Unassembled WGS sequence"/>
</dbReference>
<sequence>MNNNRKIAIVSASLGVGGAERFAAMLGTMLHGLGYEIHHLIILDFVTYEYEGRLVNLGKMFAQEQGVFRAVKKGKYIARYLHDNQIDTIIDLRSRPMLVREIFTKWIYGQRKTYFMVHSANLEMYFPKSRFWAKYLYTKATKIVTVSKAIEQKIQAQYDLTNTQTIYNPVIFTDAVSDKPSGLPETYFLFFGRLEDAIKNLSLLLDGYELSEAKAKGVHLVLLGDGSDKNKIAAKIQQKQLGQFVTIIPFQKEVLSYIQHAKATLLTSRFEGFPMSLIESLAAGTPVISVDCESGPNEIVRNEVNGLLVENHKPQALANAMNLFIADENLYRNCKNNAKQSVEHLSLNAITQAWQQLLNE</sequence>
<gene>
    <name evidence="3" type="ORF">GCM10022386_02380</name>
</gene>
<name>A0ABP7T9A5_9FLAO</name>
<comment type="caution">
    <text evidence="3">The sequence shown here is derived from an EMBL/GenBank/DDBJ whole genome shotgun (WGS) entry which is preliminary data.</text>
</comment>
<proteinExistence type="predicted"/>
<evidence type="ECO:0000313" key="3">
    <source>
        <dbReference type="EMBL" id="GAA4022955.1"/>
    </source>
</evidence>
<accession>A0ABP7T9A5</accession>
<dbReference type="EMBL" id="BAABCR010000003">
    <property type="protein sequence ID" value="GAA4022955.1"/>
    <property type="molecule type" value="Genomic_DNA"/>
</dbReference>
<reference evidence="4" key="1">
    <citation type="journal article" date="2019" name="Int. J. Syst. Evol. Microbiol.">
        <title>The Global Catalogue of Microorganisms (GCM) 10K type strain sequencing project: providing services to taxonomists for standard genome sequencing and annotation.</title>
        <authorList>
            <consortium name="The Broad Institute Genomics Platform"/>
            <consortium name="The Broad Institute Genome Sequencing Center for Infectious Disease"/>
            <person name="Wu L."/>
            <person name="Ma J."/>
        </authorList>
    </citation>
    <scope>NUCLEOTIDE SEQUENCE [LARGE SCALE GENOMIC DNA]</scope>
    <source>
        <strain evidence="4">JCM 17064</strain>
    </source>
</reference>
<dbReference type="RefSeq" id="WP_324691895.1">
    <property type="nucleotide sequence ID" value="NZ_BAABCR010000003.1"/>
</dbReference>
<dbReference type="SUPFAM" id="SSF53756">
    <property type="entry name" value="UDP-Glycosyltransferase/glycogen phosphorylase"/>
    <property type="match status" value="1"/>
</dbReference>
<protein>
    <submittedName>
        <fullName evidence="3">Glycosyltransferase</fullName>
    </submittedName>
</protein>